<dbReference type="RefSeq" id="WP_280615945.1">
    <property type="nucleotide sequence ID" value="NZ_JAROYP010000002.1"/>
</dbReference>
<evidence type="ECO:0000256" key="3">
    <source>
        <dbReference type="ARBA" id="ARBA00022691"/>
    </source>
</evidence>
<comment type="caution">
    <text evidence="5">The sequence shown here is derived from an EMBL/GenBank/DDBJ whole genome shotgun (WGS) entry which is preliminary data.</text>
</comment>
<dbReference type="Gene3D" id="2.40.10.240">
    <property type="entry name" value="QueA-like"/>
    <property type="match status" value="1"/>
</dbReference>
<sequence>MHRIFLGKDEQRMVTNVLKFHLPDELNAIAPPERRGVRRDHVKMMVLNKKNGKIDHSLFFRLDQYLNKDDLIVLNSSRTVPADLQGICERTQKQVGIRLAHQKSPSLWEALIIGDHLKKGEKVKFNSKLEATVTHSDPNQPFSILQFNMCCSDLYNQIYQIGEPVRYEYTKEAWSLDYYQTVFATTPGSVEMPSAGRAFSWELLFRLQKKGVKIAYLQLHTGLSYLLDDRWHLGPHDNFEKYVINKATVEAIKKTKKNNGRVIAVGTTVVRALESAVDKYGEITEKDGWTNLYIAADTKLQVADGLITGFHEPEASHLDLLTAFVNPNHLYHAYQEALSHKYLWHEFGDMNLII</sequence>
<dbReference type="InterPro" id="IPR042119">
    <property type="entry name" value="QueA_dom2"/>
</dbReference>
<dbReference type="GO" id="GO:0051075">
    <property type="term" value="F:S-adenosylmethionine:tRNA ribosyltransferase-isomerase activity"/>
    <property type="evidence" value="ECO:0007669"/>
    <property type="project" value="TreeGrafter"/>
</dbReference>
<evidence type="ECO:0000256" key="4">
    <source>
        <dbReference type="ARBA" id="ARBA00022785"/>
    </source>
</evidence>
<dbReference type="GO" id="GO:0008616">
    <property type="term" value="P:tRNA queuosine(34) biosynthetic process"/>
    <property type="evidence" value="ECO:0007669"/>
    <property type="project" value="UniProtKB-KW"/>
</dbReference>
<evidence type="ECO:0000256" key="2">
    <source>
        <dbReference type="ARBA" id="ARBA00022679"/>
    </source>
</evidence>
<organism evidence="5 6">
    <name type="scientific">Heyndrickxia oleronia</name>
    <dbReference type="NCBI Taxonomy" id="38875"/>
    <lineage>
        <taxon>Bacteria</taxon>
        <taxon>Bacillati</taxon>
        <taxon>Bacillota</taxon>
        <taxon>Bacilli</taxon>
        <taxon>Bacillales</taxon>
        <taxon>Bacillaceae</taxon>
        <taxon>Heyndrickxia</taxon>
    </lineage>
</organism>
<name>A0AAW6STR4_9BACI</name>
<proteinExistence type="predicted"/>
<keyword evidence="2" id="KW-0808">Transferase</keyword>
<evidence type="ECO:0000313" key="5">
    <source>
        <dbReference type="EMBL" id="MDH5160252.1"/>
    </source>
</evidence>
<dbReference type="EMBL" id="JAROYP010000002">
    <property type="protein sequence ID" value="MDH5160252.1"/>
    <property type="molecule type" value="Genomic_DNA"/>
</dbReference>
<evidence type="ECO:0000256" key="1">
    <source>
        <dbReference type="ARBA" id="ARBA00022490"/>
    </source>
</evidence>
<dbReference type="InterPro" id="IPR042118">
    <property type="entry name" value="QueA_dom1"/>
</dbReference>
<dbReference type="Proteomes" id="UP001159179">
    <property type="component" value="Unassembled WGS sequence"/>
</dbReference>
<keyword evidence="3" id="KW-0949">S-adenosyl-L-methionine</keyword>
<accession>A0AAW6STR4</accession>
<dbReference type="Pfam" id="PF02547">
    <property type="entry name" value="Queuosine_synth"/>
    <property type="match status" value="1"/>
</dbReference>
<dbReference type="AlphaFoldDB" id="A0AAW6STR4"/>
<keyword evidence="4" id="KW-0671">Queuosine biosynthesis</keyword>
<gene>
    <name evidence="5" type="ORF">P5X88_04835</name>
</gene>
<keyword evidence="1" id="KW-0963">Cytoplasm</keyword>
<dbReference type="PANTHER" id="PTHR30307:SF0">
    <property type="entry name" value="S-ADENOSYLMETHIONINE:TRNA RIBOSYLTRANSFERASE-ISOMERASE"/>
    <property type="match status" value="1"/>
</dbReference>
<evidence type="ECO:0000313" key="6">
    <source>
        <dbReference type="Proteomes" id="UP001159179"/>
    </source>
</evidence>
<dbReference type="Gene3D" id="3.40.1780.10">
    <property type="entry name" value="QueA-like"/>
    <property type="match status" value="1"/>
</dbReference>
<protein>
    <submittedName>
        <fullName evidence="5">S-adenosylmethionine:tRNA ribosyltransferase-isomerase</fullName>
    </submittedName>
</protein>
<reference evidence="5" key="1">
    <citation type="submission" date="2023-03" db="EMBL/GenBank/DDBJ databases">
        <title>Bacterial isolates from washroom surfaces on a university campus.</title>
        <authorList>
            <person name="Holman D.B."/>
            <person name="Gzyl K.E."/>
            <person name="Taheri A.E."/>
        </authorList>
    </citation>
    <scope>NUCLEOTIDE SEQUENCE</scope>
    <source>
        <strain evidence="5">RD03</strain>
    </source>
</reference>
<dbReference type="SUPFAM" id="SSF111337">
    <property type="entry name" value="QueA-like"/>
    <property type="match status" value="1"/>
</dbReference>
<dbReference type="InterPro" id="IPR003699">
    <property type="entry name" value="QueA"/>
</dbReference>
<dbReference type="InterPro" id="IPR036100">
    <property type="entry name" value="QueA_sf"/>
</dbReference>
<dbReference type="PANTHER" id="PTHR30307">
    <property type="entry name" value="S-ADENOSYLMETHIONINE:TRNA RIBOSYLTRANSFERASE-ISOMERASE"/>
    <property type="match status" value="1"/>
</dbReference>